<feature type="compositionally biased region" description="Basic and acidic residues" evidence="1">
    <location>
        <begin position="1227"/>
        <end position="1242"/>
    </location>
</feature>
<dbReference type="AlphaFoldDB" id="A0AB38CSN1"/>
<sequence length="1250" mass="126416">MTVYPAGDASINVRPSVRDFRRELDADLKKIDAKLAVEVTPNLAQAQADLARWREQEERRSKIGVDVHPNLAQATADLARFRAREEADAIDLRVNIDHASIRRATRGIEGLTSAGAKLSALKWNAGALALGSLPALATGLATATGAAQELAQVAIGLPAIFAGVASSVGTAAIGFKGMGETLKLMDKAETTGKAKDIAAAAKALESLAPAAQEVTKSTFALIKGPFKELQNLVAQNMFDGMSAEMNTLADTAIPRLKVGLGGIATAWNQNLRQLTKTLGSDSSRGLLDRILGDTANAQSRFTKAIDPIVHGLGTLTAGGTSSLPRLADGIGKAAERFDRFIAAADDRGDLDKWINDGITGMTNFGNALLNVGKSLTAITQAAGGGGSFLAWLERATGQLATFLNSAAGQEKLTRFFAEAREQLEKWGPVLQGLPGIFQGLYDAAKSWSDLLLPALGKISTYLGEHPGLIQAVATAFIAWKTIDGVASLVTSLTSVAGLLKSIPGLLGTAQAAASTAGATASAAAGGTSSMAPALGVALGVPLAASLFMAQVGGPSKQEADLTKRGNENFEERLAKSPFKTGGPLPAPGTPAYTEMLELAATGRIPGITAKDGRIVDVGGNPIPGLKNGGPTPSGKGPGPTGGWLAELHDDEWVLPAPARAAIGDEALWALTQGRSFLGGGYIDPNGNPVSPGAAPGPGSAVSGLGDTFGSALLGGLGLGGGHAGSAGGQRITPGLWGLAQVGSDPAGLEAWGGQTAEWAGKFAANTLGKFGSALWSGALGIFGLENSILSPNNVYNQAIAKAGQFYLGDSGPFASSGTSGDGTATSLAGMGTTSAVLPNTNRHGMSAAANRQYGRWPVTPAASRSRAPKGTGAERWRPIVTRALQEVGPRYGITNIPAWADALIGQIQFESGGNANAYNGNDTDGKGGRQKVYGLGQFLPSTFNAHNITGGSINSGEAQIYAMIDYVATKYGQSGAGVPNFINQGHGYADGGMVVGLPGIDTNPAMLTRKEWVIKEPSASKYGSAAMASVNAGTAAIIPNPPTPPMSGMAGGISGGSPVPLSPVHQAPTSAAAPAPTPTPAAPPASAPTAPAPADTAATGPSPAPAAATRPTVAPAPSSDDHTLPALKQGITEGAAVIGDLAAAALSSGGSMGMGGGAAAGVLAKGMATLGGKAAAGVANVFSSALVGNLGDNTTAGAYGAPVLSAPPQPARPIDARTMFGDVSTNDPRDFVEQQRLREQQREQSLNSYV</sequence>
<reference evidence="2 3" key="1">
    <citation type="submission" date="2016-11" db="EMBL/GenBank/DDBJ databases">
        <authorList>
            <consortium name="Pathogen Informatics"/>
        </authorList>
    </citation>
    <scope>NUCLEOTIDE SEQUENCE [LARGE SCALE GENOMIC DNA]</scope>
    <source>
        <strain evidence="2 3">104</strain>
    </source>
</reference>
<proteinExistence type="predicted"/>
<accession>A0AB38CSN1</accession>
<dbReference type="EMBL" id="FSHM01000001">
    <property type="protein sequence ID" value="SIA10852.1"/>
    <property type="molecule type" value="Genomic_DNA"/>
</dbReference>
<organism evidence="2 3">
    <name type="scientific">Mycobacteroides abscessus subsp. abscessus</name>
    <dbReference type="NCBI Taxonomy" id="1185650"/>
    <lineage>
        <taxon>Bacteria</taxon>
        <taxon>Bacillati</taxon>
        <taxon>Actinomycetota</taxon>
        <taxon>Actinomycetes</taxon>
        <taxon>Mycobacteriales</taxon>
        <taxon>Mycobacteriaceae</taxon>
        <taxon>Mycobacteroides</taxon>
        <taxon>Mycobacteroides abscessus</taxon>
    </lineage>
</organism>
<name>A0AB38CSN1_9MYCO</name>
<dbReference type="InterPro" id="IPR023346">
    <property type="entry name" value="Lysozyme-like_dom_sf"/>
</dbReference>
<evidence type="ECO:0000256" key="1">
    <source>
        <dbReference type="SAM" id="MobiDB-lite"/>
    </source>
</evidence>
<dbReference type="SUPFAM" id="SSF53955">
    <property type="entry name" value="Lysozyme-like"/>
    <property type="match status" value="1"/>
</dbReference>
<dbReference type="Proteomes" id="UP000185210">
    <property type="component" value="Unassembled WGS sequence"/>
</dbReference>
<evidence type="ECO:0000313" key="2">
    <source>
        <dbReference type="EMBL" id="SIA10852.1"/>
    </source>
</evidence>
<feature type="region of interest" description="Disordered" evidence="1">
    <location>
        <begin position="1209"/>
        <end position="1250"/>
    </location>
</feature>
<comment type="caution">
    <text evidence="2">The sequence shown here is derived from an EMBL/GenBank/DDBJ whole genome shotgun (WGS) entry which is preliminary data.</text>
</comment>
<feature type="compositionally biased region" description="Pro residues" evidence="1">
    <location>
        <begin position="1075"/>
        <end position="1086"/>
    </location>
</feature>
<dbReference type="RefSeq" id="WP_126690967.1">
    <property type="nucleotide sequence ID" value="NZ_FSHJ01000002.1"/>
</dbReference>
<gene>
    <name evidence="2" type="primary">yqbO</name>
    <name evidence="2" type="ORF">SAMEA2070301_00264</name>
</gene>
<feature type="region of interest" description="Disordered" evidence="1">
    <location>
        <begin position="1042"/>
        <end position="1125"/>
    </location>
</feature>
<protein>
    <submittedName>
        <fullName evidence="2">Bacteriophage-like membrane protein</fullName>
    </submittedName>
</protein>
<evidence type="ECO:0000313" key="3">
    <source>
        <dbReference type="Proteomes" id="UP000185210"/>
    </source>
</evidence>
<feature type="compositionally biased region" description="Low complexity" evidence="1">
    <location>
        <begin position="1087"/>
        <end position="1118"/>
    </location>
</feature>